<sequence>MIPSSNKNNTTLRRGRLSLLHFNERLASLLLERCNQTERRSNSRASNRPEHRLFPHRRRQESRVRRQGICDSNTVDCREITKTTNNTLTAKESDLFSNQFVSNLEVKRVVFGEGFTCGEVNDVHGGLICWGPTTENLGNISNVSDTFGGYGDGSERRLRRFQLFRPEFIFGSSVRFGSISLSIRRG</sequence>
<reference evidence="3 4" key="2">
    <citation type="submission" date="2018-09" db="EMBL/GenBank/DDBJ databases">
        <title>A high-quality reference genome of wild soybean provides a powerful tool to mine soybean genomes.</title>
        <authorList>
            <person name="Xie M."/>
            <person name="Chung C.Y.L."/>
            <person name="Li M.-W."/>
            <person name="Wong F.-L."/>
            <person name="Chan T.-F."/>
            <person name="Lam H.-M."/>
        </authorList>
    </citation>
    <scope>NUCLEOTIDE SEQUENCE [LARGE SCALE GENOMIC DNA]</scope>
    <source>
        <strain evidence="4">cv. W05</strain>
        <tissue evidence="3">Hypocotyl of etiolated seedlings</tissue>
    </source>
</reference>
<keyword evidence="2" id="KW-0808">Transferase</keyword>
<keyword evidence="2" id="KW-0418">Kinase</keyword>
<dbReference type="EMBL" id="KN665802">
    <property type="protein sequence ID" value="KHN08634.1"/>
    <property type="molecule type" value="Genomic_DNA"/>
</dbReference>
<feature type="region of interest" description="Disordered" evidence="1">
    <location>
        <begin position="38"/>
        <end position="66"/>
    </location>
</feature>
<gene>
    <name evidence="3" type="ORF">D0Y65_002649</name>
    <name evidence="2" type="ORF">glysoja_024543</name>
</gene>
<evidence type="ECO:0000313" key="2">
    <source>
        <dbReference type="EMBL" id="KHN08634.1"/>
    </source>
</evidence>
<dbReference type="Proteomes" id="UP000053555">
    <property type="component" value="Unassembled WGS sequence"/>
</dbReference>
<evidence type="ECO:0000313" key="3">
    <source>
        <dbReference type="EMBL" id="RZC22890.1"/>
    </source>
</evidence>
<evidence type="ECO:0000313" key="4">
    <source>
        <dbReference type="Proteomes" id="UP000289340"/>
    </source>
</evidence>
<name>A0A0B2PLP1_GLYSO</name>
<protein>
    <submittedName>
        <fullName evidence="2">Serine/threonine-protein kinase-like protein CCR1</fullName>
    </submittedName>
</protein>
<dbReference type="SMR" id="A0A0B2PLP1"/>
<proteinExistence type="predicted"/>
<dbReference type="Proteomes" id="UP000289340">
    <property type="component" value="Chromosome 2"/>
</dbReference>
<accession>A0A0B2PLP1</accession>
<dbReference type="AlphaFoldDB" id="A0A0B2PLP1"/>
<keyword evidence="4" id="KW-1185">Reference proteome</keyword>
<evidence type="ECO:0000256" key="1">
    <source>
        <dbReference type="SAM" id="MobiDB-lite"/>
    </source>
</evidence>
<feature type="compositionally biased region" description="Basic and acidic residues" evidence="1">
    <location>
        <begin position="38"/>
        <end position="53"/>
    </location>
</feature>
<dbReference type="EMBL" id="QZWG01000002">
    <property type="protein sequence ID" value="RZC22890.1"/>
    <property type="molecule type" value="Genomic_DNA"/>
</dbReference>
<organism evidence="2">
    <name type="scientific">Glycine soja</name>
    <name type="common">Wild soybean</name>
    <dbReference type="NCBI Taxonomy" id="3848"/>
    <lineage>
        <taxon>Eukaryota</taxon>
        <taxon>Viridiplantae</taxon>
        <taxon>Streptophyta</taxon>
        <taxon>Embryophyta</taxon>
        <taxon>Tracheophyta</taxon>
        <taxon>Spermatophyta</taxon>
        <taxon>Magnoliopsida</taxon>
        <taxon>eudicotyledons</taxon>
        <taxon>Gunneridae</taxon>
        <taxon>Pentapetalae</taxon>
        <taxon>rosids</taxon>
        <taxon>fabids</taxon>
        <taxon>Fabales</taxon>
        <taxon>Fabaceae</taxon>
        <taxon>Papilionoideae</taxon>
        <taxon>50 kb inversion clade</taxon>
        <taxon>NPAAA clade</taxon>
        <taxon>indigoferoid/millettioid clade</taxon>
        <taxon>Phaseoleae</taxon>
        <taxon>Glycine</taxon>
        <taxon>Glycine subgen. Soja</taxon>
    </lineage>
</organism>
<reference evidence="2" key="1">
    <citation type="submission" date="2014-07" db="EMBL/GenBank/DDBJ databases">
        <title>Identification of a novel salt tolerance gene in wild soybean by whole-genome sequencing.</title>
        <authorList>
            <person name="Lam H.-M."/>
            <person name="Qi X."/>
            <person name="Li M.-W."/>
            <person name="Liu X."/>
            <person name="Xie M."/>
            <person name="Ni M."/>
            <person name="Xu X."/>
        </authorList>
    </citation>
    <scope>NUCLEOTIDE SEQUENCE [LARGE SCALE GENOMIC DNA]</scope>
    <source>
        <tissue evidence="2">Root</tissue>
    </source>
</reference>
<dbReference type="GO" id="GO:0016301">
    <property type="term" value="F:kinase activity"/>
    <property type="evidence" value="ECO:0007669"/>
    <property type="project" value="UniProtKB-KW"/>
</dbReference>